<keyword evidence="9 12" id="KW-0472">Membrane</keyword>
<feature type="transmembrane region" description="Helical" evidence="12">
    <location>
        <begin position="94"/>
        <end position="114"/>
    </location>
</feature>
<dbReference type="STRING" id="1173584.SAMN05444851_0828"/>
<keyword evidence="4 12" id="KW-1003">Cell membrane</keyword>
<evidence type="ECO:0000256" key="3">
    <source>
        <dbReference type="ARBA" id="ARBA00022448"/>
    </source>
</evidence>
<evidence type="ECO:0000256" key="10">
    <source>
        <dbReference type="ARBA" id="ARBA00023143"/>
    </source>
</evidence>
<evidence type="ECO:0000256" key="11">
    <source>
        <dbReference type="ARBA" id="ARBA00023225"/>
    </source>
</evidence>
<dbReference type="OrthoDB" id="9805111at2"/>
<sequence>MTVRRLGQPGRCLAVVVAIVAILIGTAGMAGAQDITLSLGDEGSLATRTIQVFVLVTVLSLVPGLAIMVTCFPFIVTVLSILRQAIGLQQSPPNMLIVSLALFLTYFIMEPVFVEAWASGGKPFSDGALELEPAFMAAIDPFRVFMAARIDPETFAHLAALREQTADVVVGNEAPLSLLVPSFLLSEIERAFQIGFLVFLPFLVIDLVVAAILMSMGMMMVPPAIVSLPFKLAFFVVADGWTLISGALVRSYF</sequence>
<feature type="transmembrane region" description="Helical" evidence="12">
    <location>
        <begin position="191"/>
        <end position="216"/>
    </location>
</feature>
<dbReference type="GO" id="GO:0044781">
    <property type="term" value="P:bacterial-type flagellum organization"/>
    <property type="evidence" value="ECO:0007669"/>
    <property type="project" value="UniProtKB-UniRule"/>
</dbReference>
<dbReference type="NCBIfam" id="TIGR01103">
    <property type="entry name" value="fliP"/>
    <property type="match status" value="1"/>
</dbReference>
<keyword evidence="10" id="KW-0975">Bacterial flagellum</keyword>
<keyword evidence="5 12" id="KW-0812">Transmembrane</keyword>
<dbReference type="GO" id="GO:0009306">
    <property type="term" value="P:protein secretion"/>
    <property type="evidence" value="ECO:0007669"/>
    <property type="project" value="UniProtKB-UniRule"/>
</dbReference>
<dbReference type="PRINTS" id="PR00951">
    <property type="entry name" value="FLGBIOSNFLIP"/>
</dbReference>
<keyword evidence="13" id="KW-0282">Flagellum</keyword>
<feature type="transmembrane region" description="Helical" evidence="12">
    <location>
        <begin position="228"/>
        <end position="249"/>
    </location>
</feature>
<evidence type="ECO:0000256" key="4">
    <source>
        <dbReference type="ARBA" id="ARBA00022475"/>
    </source>
</evidence>
<keyword evidence="7 12" id="KW-0653">Protein transport</keyword>
<keyword evidence="11 12" id="KW-1006">Bacterial flagellum protein export</keyword>
<reference evidence="13 14" key="1">
    <citation type="submission" date="2016-10" db="EMBL/GenBank/DDBJ databases">
        <authorList>
            <person name="de Groot N.N."/>
        </authorList>
    </citation>
    <scope>NUCLEOTIDE SEQUENCE [LARGE SCALE GENOMIC DNA]</scope>
    <source>
        <strain evidence="13 14">DSM 29439</strain>
    </source>
</reference>
<comment type="similarity">
    <text evidence="1 12">Belongs to the FliP/MopC/SpaP family.</text>
</comment>
<evidence type="ECO:0000256" key="6">
    <source>
        <dbReference type="ARBA" id="ARBA00022795"/>
    </source>
</evidence>
<keyword evidence="13" id="KW-0969">Cilium</keyword>
<evidence type="ECO:0000256" key="9">
    <source>
        <dbReference type="ARBA" id="ARBA00023136"/>
    </source>
</evidence>
<evidence type="ECO:0000256" key="12">
    <source>
        <dbReference type="RuleBase" id="RU362069"/>
    </source>
</evidence>
<dbReference type="AlphaFoldDB" id="A0A1I0NH43"/>
<accession>A0A1I0NH43</accession>
<feature type="transmembrane region" description="Helical" evidence="12">
    <location>
        <begin position="12"/>
        <end position="32"/>
    </location>
</feature>
<dbReference type="PRINTS" id="PR01302">
    <property type="entry name" value="TYPE3IMPPROT"/>
</dbReference>
<evidence type="ECO:0000256" key="1">
    <source>
        <dbReference type="ARBA" id="ARBA00006257"/>
    </source>
</evidence>
<dbReference type="RefSeq" id="WP_091428520.1">
    <property type="nucleotide sequence ID" value="NZ_FOJB01000001.1"/>
</dbReference>
<keyword evidence="3 12" id="KW-0813">Transport</keyword>
<dbReference type="Pfam" id="PF00813">
    <property type="entry name" value="FliP"/>
    <property type="match status" value="1"/>
</dbReference>
<gene>
    <name evidence="12" type="primary">fliP</name>
    <name evidence="13" type="ORF">SAMN05444851_0828</name>
</gene>
<comment type="subcellular location">
    <subcellularLocation>
        <location evidence="12">Cell membrane</location>
        <topology evidence="12">Multi-pass membrane protein</topology>
    </subcellularLocation>
    <subcellularLocation>
        <location evidence="12">Bacterial flagellum basal body</location>
    </subcellularLocation>
</comment>
<protein>
    <recommendedName>
        <fullName evidence="2 12">Flagellar biosynthetic protein FliP</fullName>
    </recommendedName>
</protein>
<evidence type="ECO:0000313" key="14">
    <source>
        <dbReference type="Proteomes" id="UP000199650"/>
    </source>
</evidence>
<evidence type="ECO:0000256" key="7">
    <source>
        <dbReference type="ARBA" id="ARBA00022927"/>
    </source>
</evidence>
<dbReference type="NCBIfam" id="NF009438">
    <property type="entry name" value="PRK12797.1"/>
    <property type="match status" value="1"/>
</dbReference>
<proteinExistence type="inferred from homology"/>
<dbReference type="GO" id="GO:0009425">
    <property type="term" value="C:bacterial-type flagellum basal body"/>
    <property type="evidence" value="ECO:0007669"/>
    <property type="project" value="UniProtKB-SubCell"/>
</dbReference>
<evidence type="ECO:0000256" key="5">
    <source>
        <dbReference type="ARBA" id="ARBA00022692"/>
    </source>
</evidence>
<name>A0A1I0NH43_9RHOB</name>
<dbReference type="Proteomes" id="UP000199650">
    <property type="component" value="Unassembled WGS sequence"/>
</dbReference>
<dbReference type="InterPro" id="IPR005837">
    <property type="entry name" value="FliP"/>
</dbReference>
<dbReference type="InterPro" id="IPR005838">
    <property type="entry name" value="T3SS_IM_P"/>
</dbReference>
<dbReference type="PANTHER" id="PTHR30587:SF0">
    <property type="entry name" value="FLAGELLAR BIOSYNTHETIC PROTEIN FLIP"/>
    <property type="match status" value="1"/>
</dbReference>
<keyword evidence="6 12" id="KW-1005">Bacterial flagellum biogenesis</keyword>
<evidence type="ECO:0000256" key="8">
    <source>
        <dbReference type="ARBA" id="ARBA00022989"/>
    </source>
</evidence>
<evidence type="ECO:0000313" key="13">
    <source>
        <dbReference type="EMBL" id="SEW00744.1"/>
    </source>
</evidence>
<keyword evidence="14" id="KW-1185">Reference proteome</keyword>
<dbReference type="GO" id="GO:0005886">
    <property type="term" value="C:plasma membrane"/>
    <property type="evidence" value="ECO:0007669"/>
    <property type="project" value="UniProtKB-SubCell"/>
</dbReference>
<keyword evidence="13" id="KW-0966">Cell projection</keyword>
<dbReference type="PANTHER" id="PTHR30587">
    <property type="entry name" value="FLAGELLAR BIOSYNTHETIC PROTEIN FLIP"/>
    <property type="match status" value="1"/>
</dbReference>
<evidence type="ECO:0000256" key="2">
    <source>
        <dbReference type="ARBA" id="ARBA00021714"/>
    </source>
</evidence>
<dbReference type="EMBL" id="FOJB01000001">
    <property type="protein sequence ID" value="SEW00744.1"/>
    <property type="molecule type" value="Genomic_DNA"/>
</dbReference>
<keyword evidence="8 12" id="KW-1133">Transmembrane helix</keyword>
<feature type="transmembrane region" description="Helical" evidence="12">
    <location>
        <begin position="52"/>
        <end position="82"/>
    </location>
</feature>
<organism evidence="13 14">
    <name type="scientific">Aliiroseovarius sediminilitoris</name>
    <dbReference type="NCBI Taxonomy" id="1173584"/>
    <lineage>
        <taxon>Bacteria</taxon>
        <taxon>Pseudomonadati</taxon>
        <taxon>Pseudomonadota</taxon>
        <taxon>Alphaproteobacteria</taxon>
        <taxon>Rhodobacterales</taxon>
        <taxon>Paracoccaceae</taxon>
        <taxon>Aliiroseovarius</taxon>
    </lineage>
</organism>
<dbReference type="PROSITE" id="PS01060">
    <property type="entry name" value="FLIP_1"/>
    <property type="match status" value="1"/>
</dbReference>
<comment type="function">
    <text evidence="12">Plays a role in the flagellum-specific transport system.</text>
</comment>